<evidence type="ECO:0000256" key="1">
    <source>
        <dbReference type="ARBA" id="ARBA00009175"/>
    </source>
</evidence>
<dbReference type="Pfam" id="PF13531">
    <property type="entry name" value="SBP_bac_11"/>
    <property type="match status" value="1"/>
</dbReference>
<organism evidence="7 8">
    <name type="scientific">Acetobacter nitrogenifigens DSM 23921 = NBRC 105050</name>
    <dbReference type="NCBI Taxonomy" id="1120919"/>
    <lineage>
        <taxon>Bacteria</taxon>
        <taxon>Pseudomonadati</taxon>
        <taxon>Pseudomonadota</taxon>
        <taxon>Alphaproteobacteria</taxon>
        <taxon>Acetobacterales</taxon>
        <taxon>Acetobacteraceae</taxon>
        <taxon>Acetobacter</taxon>
    </lineage>
</organism>
<reference evidence="7 8" key="1">
    <citation type="submission" date="2019-07" db="EMBL/GenBank/DDBJ databases">
        <title>Whole genome shotgun sequence of Acetobacter nitrogenifigens NBRC 105050.</title>
        <authorList>
            <person name="Hosoyama A."/>
            <person name="Uohara A."/>
            <person name="Ohji S."/>
            <person name="Ichikawa N."/>
        </authorList>
    </citation>
    <scope>NUCLEOTIDE SEQUENCE [LARGE SCALE GENOMIC DNA]</scope>
    <source>
        <strain evidence="7 8">NBRC 105050</strain>
    </source>
</reference>
<keyword evidence="8" id="KW-1185">Reference proteome</keyword>
<dbReference type="InterPro" id="IPR005950">
    <property type="entry name" value="ModA"/>
</dbReference>
<dbReference type="PANTHER" id="PTHR30632:SF14">
    <property type="entry name" value="TUNGSTATE_MOLYBDATE_CHROMATE-BINDING PROTEIN MODA"/>
    <property type="match status" value="1"/>
</dbReference>
<evidence type="ECO:0000313" key="8">
    <source>
        <dbReference type="Proteomes" id="UP000321635"/>
    </source>
</evidence>
<name>A0A511X925_9PROT</name>
<dbReference type="FunFam" id="3.40.190.10:FF:000035">
    <property type="entry name" value="Molybdate ABC transporter substrate-binding protein"/>
    <property type="match status" value="1"/>
</dbReference>
<keyword evidence="3 6" id="KW-0479">Metal-binding</keyword>
<dbReference type="STRING" id="1120919.GCA_000429165_01929"/>
<dbReference type="GO" id="GO:0015689">
    <property type="term" value="P:molybdate ion transport"/>
    <property type="evidence" value="ECO:0007669"/>
    <property type="project" value="InterPro"/>
</dbReference>
<dbReference type="GO" id="GO:0030973">
    <property type="term" value="F:molybdate ion binding"/>
    <property type="evidence" value="ECO:0007669"/>
    <property type="project" value="InterPro"/>
</dbReference>
<protein>
    <submittedName>
        <fullName evidence="7">Molybdate ABC transporter substrate-binding protein</fullName>
    </submittedName>
</protein>
<dbReference type="AlphaFoldDB" id="A0A511X925"/>
<dbReference type="InterPro" id="IPR044084">
    <property type="entry name" value="AvModA-like_subst-bd"/>
</dbReference>
<sequence length="266" mass="27916">MAVHIRTSRVRTGADALIGRMATVVLCALISLTAATGIARAEQARVAIAANFIGPAKALIDAFARKTGDVVTPSFGASGQFLIQIEQGAPFDAFLSADDARPATLMREGFAAPGSAFTYAIGRLALWSGSAAFPAKEETLRKGGFTRLAVGNPRTAPYGAAALATLRSLGLYDALQPRLVTGVDIAQAFQFVQTGNAELGFVALSQLHDRPPGTVWIVPASLYPPIRQDGVLLKRGEGNRAARGFMNFLQTPEAKAIIAAYGYAPV</sequence>
<proteinExistence type="inferred from homology"/>
<dbReference type="NCBIfam" id="TIGR01256">
    <property type="entry name" value="modA"/>
    <property type="match status" value="1"/>
</dbReference>
<feature type="binding site" evidence="6">
    <location>
        <position position="78"/>
    </location>
    <ligand>
        <name>molybdate</name>
        <dbReference type="ChEBI" id="CHEBI:36264"/>
    </ligand>
</feature>
<gene>
    <name evidence="7" type="primary">modA</name>
    <name evidence="7" type="ORF">ANI02nite_13390</name>
</gene>
<dbReference type="GO" id="GO:0046872">
    <property type="term" value="F:metal ion binding"/>
    <property type="evidence" value="ECO:0007669"/>
    <property type="project" value="UniProtKB-KW"/>
</dbReference>
<comment type="caution">
    <text evidence="7">The sequence shown here is derived from an EMBL/GenBank/DDBJ whole genome shotgun (WGS) entry which is preliminary data.</text>
</comment>
<evidence type="ECO:0000256" key="3">
    <source>
        <dbReference type="ARBA" id="ARBA00022723"/>
    </source>
</evidence>
<dbReference type="SUPFAM" id="SSF53850">
    <property type="entry name" value="Periplasmic binding protein-like II"/>
    <property type="match status" value="1"/>
</dbReference>
<dbReference type="InterPro" id="IPR050682">
    <property type="entry name" value="ModA/WtpA"/>
</dbReference>
<dbReference type="Proteomes" id="UP000321635">
    <property type="component" value="Unassembled WGS sequence"/>
</dbReference>
<comment type="similarity">
    <text evidence="1">Belongs to the bacterial solute-binding protein ModA family.</text>
</comment>
<evidence type="ECO:0000256" key="5">
    <source>
        <dbReference type="ARBA" id="ARBA00062515"/>
    </source>
</evidence>
<evidence type="ECO:0000256" key="4">
    <source>
        <dbReference type="ARBA" id="ARBA00022729"/>
    </source>
</evidence>
<dbReference type="PANTHER" id="PTHR30632">
    <property type="entry name" value="MOLYBDATE-BINDING PERIPLASMIC PROTEIN"/>
    <property type="match status" value="1"/>
</dbReference>
<dbReference type="Gene3D" id="3.40.190.10">
    <property type="entry name" value="Periplasmic binding protein-like II"/>
    <property type="match status" value="2"/>
</dbReference>
<evidence type="ECO:0000256" key="2">
    <source>
        <dbReference type="ARBA" id="ARBA00022505"/>
    </source>
</evidence>
<dbReference type="CDD" id="cd13539">
    <property type="entry name" value="PBP2_AvModA"/>
    <property type="match status" value="1"/>
</dbReference>
<comment type="subunit">
    <text evidence="5">The complex is composed of two ATP-binding proteins (ModC), two transmembrane proteins (ModB) and a solute-binding protein (ModA).</text>
</comment>
<dbReference type="GO" id="GO:1901359">
    <property type="term" value="F:tungstate binding"/>
    <property type="evidence" value="ECO:0007669"/>
    <property type="project" value="UniProtKB-ARBA"/>
</dbReference>
<keyword evidence="4" id="KW-0732">Signal</keyword>
<feature type="binding site" evidence="6">
    <location>
        <position position="185"/>
    </location>
    <ligand>
        <name>molybdate</name>
        <dbReference type="ChEBI" id="CHEBI:36264"/>
    </ligand>
</feature>
<evidence type="ECO:0000313" key="7">
    <source>
        <dbReference type="EMBL" id="GEN59455.1"/>
    </source>
</evidence>
<dbReference type="PIRSF" id="PIRSF004846">
    <property type="entry name" value="ModA"/>
    <property type="match status" value="1"/>
</dbReference>
<accession>A0A511X925</accession>
<dbReference type="EMBL" id="BJYF01000006">
    <property type="protein sequence ID" value="GEN59455.1"/>
    <property type="molecule type" value="Genomic_DNA"/>
</dbReference>
<keyword evidence="2 6" id="KW-0500">Molybdenum</keyword>
<dbReference type="RefSeq" id="WP_246789403.1">
    <property type="nucleotide sequence ID" value="NZ_AUBI01000006.1"/>
</dbReference>
<evidence type="ECO:0000256" key="6">
    <source>
        <dbReference type="PIRSR" id="PIRSR004846-1"/>
    </source>
</evidence>